<feature type="domain" description="GST N-terminal" evidence="2">
    <location>
        <begin position="1"/>
        <end position="30"/>
    </location>
</feature>
<dbReference type="InterPro" id="IPR004045">
    <property type="entry name" value="Glutathione_S-Trfase_N"/>
</dbReference>
<dbReference type="InterPro" id="IPR040079">
    <property type="entry name" value="Glutathione_S-Trfase"/>
</dbReference>
<dbReference type="Pfam" id="PF13417">
    <property type="entry name" value="GST_N_3"/>
    <property type="match status" value="1"/>
</dbReference>
<evidence type="ECO:0000259" key="2">
    <source>
        <dbReference type="PROSITE" id="PS50404"/>
    </source>
</evidence>
<protein>
    <submittedName>
        <fullName evidence="4">Maleylacetoacetate isomerase</fullName>
    </submittedName>
</protein>
<dbReference type="SUPFAM" id="SSF47616">
    <property type="entry name" value="GST C-terminal domain-like"/>
    <property type="match status" value="1"/>
</dbReference>
<dbReference type="PANTHER" id="PTHR42673">
    <property type="entry name" value="MALEYLACETOACETATE ISOMERASE"/>
    <property type="match status" value="1"/>
</dbReference>
<dbReference type="Gene3D" id="1.20.1050.10">
    <property type="match status" value="1"/>
</dbReference>
<dbReference type="InterPro" id="IPR034330">
    <property type="entry name" value="GST_Zeta_C"/>
</dbReference>
<comment type="similarity">
    <text evidence="1">Belongs to the GST superfamily. Zeta family.</text>
</comment>
<accession>A0ABX0UV16</accession>
<reference evidence="4 5" key="1">
    <citation type="submission" date="2020-03" db="EMBL/GenBank/DDBJ databases">
        <title>Genomic Encyclopedia of Type Strains, Phase IV (KMG-IV): sequencing the most valuable type-strain genomes for metagenomic binning, comparative biology and taxonomic classification.</title>
        <authorList>
            <person name="Goeker M."/>
        </authorList>
    </citation>
    <scope>NUCLEOTIDE SEQUENCE [LARGE SCALE GENOMIC DNA]</scope>
    <source>
        <strain evidence="4 5">DSM 103870</strain>
    </source>
</reference>
<dbReference type="PROSITE" id="PS50404">
    <property type="entry name" value="GST_NTER"/>
    <property type="match status" value="1"/>
</dbReference>
<dbReference type="EMBL" id="JAASQI010000001">
    <property type="protein sequence ID" value="NIJ56607.1"/>
    <property type="molecule type" value="Genomic_DNA"/>
</dbReference>
<dbReference type="SUPFAM" id="SSF52833">
    <property type="entry name" value="Thioredoxin-like"/>
    <property type="match status" value="1"/>
</dbReference>
<evidence type="ECO:0000313" key="4">
    <source>
        <dbReference type="EMBL" id="NIJ56607.1"/>
    </source>
</evidence>
<dbReference type="InterPro" id="IPR036249">
    <property type="entry name" value="Thioredoxin-like_sf"/>
</dbReference>
<dbReference type="PANTHER" id="PTHR42673:SF4">
    <property type="entry name" value="MALEYLACETOACETATE ISOMERASE"/>
    <property type="match status" value="1"/>
</dbReference>
<dbReference type="CDD" id="cd03191">
    <property type="entry name" value="GST_C_Zeta"/>
    <property type="match status" value="1"/>
</dbReference>
<organism evidence="4 5">
    <name type="scientific">Pseudochelatococcus lubricantis</name>
    <dbReference type="NCBI Taxonomy" id="1538102"/>
    <lineage>
        <taxon>Bacteria</taxon>
        <taxon>Pseudomonadati</taxon>
        <taxon>Pseudomonadota</taxon>
        <taxon>Alphaproteobacteria</taxon>
        <taxon>Hyphomicrobiales</taxon>
        <taxon>Chelatococcaceae</taxon>
        <taxon>Pseudochelatococcus</taxon>
    </lineage>
</organism>
<feature type="domain" description="GST C-terminal" evidence="3">
    <location>
        <begin position="35"/>
        <end position="161"/>
    </location>
</feature>
<gene>
    <name evidence="4" type="ORF">FHS82_000420</name>
</gene>
<dbReference type="InterPro" id="IPR010987">
    <property type="entry name" value="Glutathione-S-Trfase_C-like"/>
</dbReference>
<proteinExistence type="inferred from homology"/>
<dbReference type="SFLD" id="SFLDS00019">
    <property type="entry name" value="Glutathione_Transferase_(cytos"/>
    <property type="match status" value="1"/>
</dbReference>
<dbReference type="GO" id="GO:0016853">
    <property type="term" value="F:isomerase activity"/>
    <property type="evidence" value="ECO:0007669"/>
    <property type="project" value="UniProtKB-KW"/>
</dbReference>
<evidence type="ECO:0000313" key="5">
    <source>
        <dbReference type="Proteomes" id="UP001429580"/>
    </source>
</evidence>
<dbReference type="Gene3D" id="3.40.30.10">
    <property type="entry name" value="Glutaredoxin"/>
    <property type="match status" value="1"/>
</dbReference>
<evidence type="ECO:0000259" key="3">
    <source>
        <dbReference type="PROSITE" id="PS50405"/>
    </source>
</evidence>
<dbReference type="Pfam" id="PF13410">
    <property type="entry name" value="GST_C_2"/>
    <property type="match status" value="1"/>
</dbReference>
<dbReference type="NCBIfam" id="TIGR01262">
    <property type="entry name" value="maiA"/>
    <property type="match status" value="1"/>
</dbReference>
<dbReference type="InterPro" id="IPR005955">
    <property type="entry name" value="GST_Zeta"/>
</dbReference>
<dbReference type="Proteomes" id="UP001429580">
    <property type="component" value="Unassembled WGS sequence"/>
</dbReference>
<comment type="caution">
    <text evidence="4">The sequence shown here is derived from an EMBL/GenBank/DDBJ whole genome shotgun (WGS) entry which is preliminary data.</text>
</comment>
<sequence>MVPALEDGGEVFTQSLAIIEWLDETHPTPPLLPADPATRAHVRAFAQVIACEVHPLQNLRVLDYLRQELGQDDAGVNRWLTRWIGEGLAACEALLSRRPESPFCFGEAPGLADICLVPQMFSADRFGIDTAAFPRLRAVRIACEALPAFAEAAPGRQPDAA</sequence>
<evidence type="ECO:0000256" key="1">
    <source>
        <dbReference type="ARBA" id="ARBA00010007"/>
    </source>
</evidence>
<keyword evidence="4" id="KW-0413">Isomerase</keyword>
<keyword evidence="5" id="KW-1185">Reference proteome</keyword>
<name>A0ABX0UV16_9HYPH</name>
<dbReference type="InterPro" id="IPR036282">
    <property type="entry name" value="Glutathione-S-Trfase_C_sf"/>
</dbReference>
<dbReference type="PROSITE" id="PS50405">
    <property type="entry name" value="GST_CTER"/>
    <property type="match status" value="1"/>
</dbReference>